<comment type="subcellular location">
    <subcellularLocation>
        <location evidence="1 7">Bacterial flagellum</location>
    </subcellularLocation>
    <subcellularLocation>
        <location evidence="2 7">Secreted</location>
    </subcellularLocation>
</comment>
<organism evidence="10 11">
    <name type="scientific">Vagococcus penaei</name>
    <dbReference type="NCBI Taxonomy" id="633807"/>
    <lineage>
        <taxon>Bacteria</taxon>
        <taxon>Bacillati</taxon>
        <taxon>Bacillota</taxon>
        <taxon>Bacilli</taxon>
        <taxon>Lactobacillales</taxon>
        <taxon>Enterococcaceae</taxon>
        <taxon>Vagococcus</taxon>
    </lineage>
</organism>
<evidence type="ECO:0000256" key="5">
    <source>
        <dbReference type="ARBA" id="ARBA00022525"/>
    </source>
</evidence>
<dbReference type="NCBIfam" id="TIGR02492">
    <property type="entry name" value="flgK_ends"/>
    <property type="match status" value="1"/>
</dbReference>
<reference evidence="10 11" key="1">
    <citation type="journal article" date="2010" name="Int. J. Syst. Evol. Microbiol.">
        <title>Vagococcus penaei sp. nov., isolated from spoilage microbiota of cooked shrimp (Penaeus vannamei).</title>
        <authorList>
            <person name="Jaffres E."/>
            <person name="Prevost H."/>
            <person name="Rossero A."/>
            <person name="Joffraud J.J."/>
            <person name="Dousset X."/>
        </authorList>
    </citation>
    <scope>NUCLEOTIDE SEQUENCE [LARGE SCALE GENOMIC DNA]</scope>
    <source>
        <strain evidence="10 11">CD276</strain>
    </source>
</reference>
<keyword evidence="5 7" id="KW-0964">Secreted</keyword>
<dbReference type="InterPro" id="IPR002371">
    <property type="entry name" value="FlgK"/>
</dbReference>
<keyword evidence="10" id="KW-0969">Cilium</keyword>
<dbReference type="GO" id="GO:0044780">
    <property type="term" value="P:bacterial-type flagellum assembly"/>
    <property type="evidence" value="ECO:0007669"/>
    <property type="project" value="InterPro"/>
</dbReference>
<evidence type="ECO:0000313" key="10">
    <source>
        <dbReference type="EMBL" id="AQP54591.1"/>
    </source>
</evidence>
<dbReference type="PANTHER" id="PTHR30033:SF1">
    <property type="entry name" value="FLAGELLAR HOOK-ASSOCIATED PROTEIN 1"/>
    <property type="match status" value="1"/>
</dbReference>
<dbReference type="OrthoDB" id="9802553at2"/>
<name>A0A1Q2D8E5_9ENTE</name>
<accession>A0A1Q2D8E5</accession>
<gene>
    <name evidence="7" type="primary">flgK</name>
    <name evidence="10" type="ORF">BW732_10520</name>
</gene>
<dbReference type="GO" id="GO:0005198">
    <property type="term" value="F:structural molecule activity"/>
    <property type="evidence" value="ECO:0007669"/>
    <property type="project" value="UniProtKB-UniRule"/>
</dbReference>
<evidence type="ECO:0000256" key="7">
    <source>
        <dbReference type="RuleBase" id="RU362065"/>
    </source>
</evidence>
<sequence length="510" mass="54990">MSGLFGTLGTANKGLNAQQKALETASHNISNSNNANYSRQRVNMQADLPYTLTGVGQIGTGVKIAGITRIVDDFVIGNIRNETANFNYYSQKSEVLGQLESIFNTTPGSKGLTDNLATYFDSWTKLGNNPEFDNSKSIVLENANNLTDTIHHTAQQITDLSRNTLATLEKSVLDVNSKLQELDELNNQIYKISSDGSMPNDLLDKRDALLKDISSFGKVDASFDKYGRVYLKMAGQDILTKESVKVISVVTGKSANGQSLVSVGGNSLATKAEVTDDYPVGQLVISESSTQSTDFKPLTIGMGAAKGMQDALADIDVRMSELNNFAFSFATAVNLIHSDGGKGSDFFTLGQDGNYAQNINVTSDIKADPSKISTGKDLNGTDIGDGSRALAISKLKDATFDFPVSQAELEANYDASTMSFKKTDGGLTFLGAYVDIVTKNGIAKQQADNRMESQAYILHQLEQKNASISGVNINEEVSDVIRFQRAFQANSKVISVISEMLDTLINRTGV</sequence>
<protein>
    <recommendedName>
        <fullName evidence="4 7">Flagellar hook-associated protein 1</fullName>
        <shortName evidence="7">HAP1</shortName>
    </recommendedName>
</protein>
<dbReference type="InterPro" id="IPR053927">
    <property type="entry name" value="FlgK_helical"/>
</dbReference>
<dbReference type="AlphaFoldDB" id="A0A1Q2D8E5"/>
<dbReference type="SUPFAM" id="SSF64518">
    <property type="entry name" value="Phase 1 flagellin"/>
    <property type="match status" value="1"/>
</dbReference>
<evidence type="ECO:0000256" key="2">
    <source>
        <dbReference type="ARBA" id="ARBA00004613"/>
    </source>
</evidence>
<dbReference type="RefSeq" id="WP_077276679.1">
    <property type="nucleotide sequence ID" value="NZ_CP019609.1"/>
</dbReference>
<dbReference type="EMBL" id="CP019609">
    <property type="protein sequence ID" value="AQP54591.1"/>
    <property type="molecule type" value="Genomic_DNA"/>
</dbReference>
<keyword evidence="6 7" id="KW-0975">Bacterial flagellum</keyword>
<keyword evidence="10" id="KW-0282">Flagellum</keyword>
<evidence type="ECO:0000259" key="8">
    <source>
        <dbReference type="Pfam" id="PF06429"/>
    </source>
</evidence>
<dbReference type="GO" id="GO:0009424">
    <property type="term" value="C:bacterial-type flagellum hook"/>
    <property type="evidence" value="ECO:0007669"/>
    <property type="project" value="UniProtKB-UniRule"/>
</dbReference>
<comment type="similarity">
    <text evidence="3 7">Belongs to the flagella basal body rod proteins family.</text>
</comment>
<keyword evidence="11" id="KW-1185">Reference proteome</keyword>
<evidence type="ECO:0000259" key="9">
    <source>
        <dbReference type="Pfam" id="PF22638"/>
    </source>
</evidence>
<dbReference type="Proteomes" id="UP000188246">
    <property type="component" value="Chromosome"/>
</dbReference>
<evidence type="ECO:0000256" key="1">
    <source>
        <dbReference type="ARBA" id="ARBA00004365"/>
    </source>
</evidence>
<dbReference type="STRING" id="633807.BW732_10520"/>
<feature type="domain" description="Flagellar hook-associated protein FlgK helical" evidence="9">
    <location>
        <begin position="96"/>
        <end position="347"/>
    </location>
</feature>
<dbReference type="KEGG" id="vpi:BW732_10520"/>
<evidence type="ECO:0000256" key="4">
    <source>
        <dbReference type="ARBA" id="ARBA00016244"/>
    </source>
</evidence>
<proteinExistence type="inferred from homology"/>
<evidence type="ECO:0000256" key="6">
    <source>
        <dbReference type="ARBA" id="ARBA00023143"/>
    </source>
</evidence>
<dbReference type="Pfam" id="PF22638">
    <property type="entry name" value="FlgK_D1"/>
    <property type="match status" value="1"/>
</dbReference>
<dbReference type="InterPro" id="IPR010930">
    <property type="entry name" value="Flg_bb/hook_C_dom"/>
</dbReference>
<evidence type="ECO:0000313" key="11">
    <source>
        <dbReference type="Proteomes" id="UP000188246"/>
    </source>
</evidence>
<keyword evidence="10" id="KW-0966">Cell projection</keyword>
<dbReference type="GO" id="GO:0005576">
    <property type="term" value="C:extracellular region"/>
    <property type="evidence" value="ECO:0007669"/>
    <property type="project" value="UniProtKB-SubCell"/>
</dbReference>
<dbReference type="Pfam" id="PF06429">
    <property type="entry name" value="Flg_bbr_C"/>
    <property type="match status" value="1"/>
</dbReference>
<feature type="domain" description="Flagellar basal-body/hook protein C-terminal" evidence="8">
    <location>
        <begin position="465"/>
        <end position="506"/>
    </location>
</feature>
<dbReference type="PANTHER" id="PTHR30033">
    <property type="entry name" value="FLAGELLAR HOOK-ASSOCIATED PROTEIN 1"/>
    <property type="match status" value="1"/>
</dbReference>
<dbReference type="PRINTS" id="PR01005">
    <property type="entry name" value="FLGHOOKAP1"/>
</dbReference>
<evidence type="ECO:0000256" key="3">
    <source>
        <dbReference type="ARBA" id="ARBA00009677"/>
    </source>
</evidence>